<dbReference type="Gene3D" id="3.40.710.10">
    <property type="entry name" value="DD-peptidase/beta-lactamase superfamily"/>
    <property type="match status" value="1"/>
</dbReference>
<gene>
    <name evidence="2" type="ORF">GCM10011378_39960</name>
</gene>
<dbReference type="InterPro" id="IPR012338">
    <property type="entry name" value="Beta-lactam/transpept-like"/>
</dbReference>
<dbReference type="EMBL" id="BMGS01000014">
    <property type="protein sequence ID" value="GGG59986.1"/>
    <property type="molecule type" value="Genomic_DNA"/>
</dbReference>
<dbReference type="InterPro" id="IPR001466">
    <property type="entry name" value="Beta-lactam-related"/>
</dbReference>
<dbReference type="Pfam" id="PF00144">
    <property type="entry name" value="Beta-lactamase"/>
    <property type="match status" value="1"/>
</dbReference>
<name>A0ABQ1X6L0_9BACT</name>
<evidence type="ECO:0000313" key="3">
    <source>
        <dbReference type="Proteomes" id="UP000601361"/>
    </source>
</evidence>
<dbReference type="Proteomes" id="UP000601361">
    <property type="component" value="Unassembled WGS sequence"/>
</dbReference>
<comment type="caution">
    <text evidence="2">The sequence shown here is derived from an EMBL/GenBank/DDBJ whole genome shotgun (WGS) entry which is preliminary data.</text>
</comment>
<feature type="domain" description="Beta-lactamase-related" evidence="1">
    <location>
        <begin position="18"/>
        <end position="86"/>
    </location>
</feature>
<organism evidence="2 3">
    <name type="scientific">Hymenobacter glacieicola</name>
    <dbReference type="NCBI Taxonomy" id="1562124"/>
    <lineage>
        <taxon>Bacteria</taxon>
        <taxon>Pseudomonadati</taxon>
        <taxon>Bacteroidota</taxon>
        <taxon>Cytophagia</taxon>
        <taxon>Cytophagales</taxon>
        <taxon>Hymenobacteraceae</taxon>
        <taxon>Hymenobacter</taxon>
    </lineage>
</organism>
<dbReference type="SUPFAM" id="SSF56601">
    <property type="entry name" value="beta-lactamase/transpeptidase-like"/>
    <property type="match status" value="1"/>
</dbReference>
<accession>A0ABQ1X6L0</accession>
<proteinExistence type="predicted"/>
<protein>
    <recommendedName>
        <fullName evidence="1">Beta-lactamase-related domain-containing protein</fullName>
    </recommendedName>
</protein>
<reference evidence="3" key="1">
    <citation type="journal article" date="2019" name="Int. J. Syst. Evol. Microbiol.">
        <title>The Global Catalogue of Microorganisms (GCM) 10K type strain sequencing project: providing services to taxonomists for standard genome sequencing and annotation.</title>
        <authorList>
            <consortium name="The Broad Institute Genomics Platform"/>
            <consortium name="The Broad Institute Genome Sequencing Center for Infectious Disease"/>
            <person name="Wu L."/>
            <person name="Ma J."/>
        </authorList>
    </citation>
    <scope>NUCLEOTIDE SEQUENCE [LARGE SCALE GENOMIC DNA]</scope>
    <source>
        <strain evidence="3">CGMCC 1.12990</strain>
    </source>
</reference>
<sequence length="99" mass="11346">MAESSLLPGVHTPSTRPWTPSRLWQSYFAHGLHQRPLFPPGNSVFAYRDTNYLVLGTLLERVCRPPLAEVYQQRIFRPLGLGSAYLEYYGRPPPAHPWP</sequence>
<keyword evidence="3" id="KW-1185">Reference proteome</keyword>
<evidence type="ECO:0000313" key="2">
    <source>
        <dbReference type="EMBL" id="GGG59986.1"/>
    </source>
</evidence>
<evidence type="ECO:0000259" key="1">
    <source>
        <dbReference type="Pfam" id="PF00144"/>
    </source>
</evidence>